<evidence type="ECO:0000256" key="3">
    <source>
        <dbReference type="ARBA" id="ARBA00022840"/>
    </source>
</evidence>
<dbReference type="InterPro" id="IPR003439">
    <property type="entry name" value="ABC_transporter-like_ATP-bd"/>
</dbReference>
<evidence type="ECO:0000259" key="4">
    <source>
        <dbReference type="PROSITE" id="PS50893"/>
    </source>
</evidence>
<organism evidence="5">
    <name type="scientific">Thermodesulfatator atlanticus</name>
    <dbReference type="NCBI Taxonomy" id="501497"/>
    <lineage>
        <taxon>Bacteria</taxon>
        <taxon>Pseudomonadati</taxon>
        <taxon>Thermodesulfobacteriota</taxon>
        <taxon>Thermodesulfobacteria</taxon>
        <taxon>Thermodesulfobacteriales</taxon>
        <taxon>Thermodesulfatatoraceae</taxon>
        <taxon>Thermodesulfatator</taxon>
    </lineage>
</organism>
<dbReference type="Pfam" id="PF00005">
    <property type="entry name" value="ABC_tran"/>
    <property type="match status" value="1"/>
</dbReference>
<reference evidence="5" key="1">
    <citation type="journal article" date="2020" name="mSystems">
        <title>Genome- and Community-Level Interaction Insights into Carbon Utilization and Element Cycling Functions of Hydrothermarchaeota in Hydrothermal Sediment.</title>
        <authorList>
            <person name="Zhou Z."/>
            <person name="Liu Y."/>
            <person name="Xu W."/>
            <person name="Pan J."/>
            <person name="Luo Z.H."/>
            <person name="Li M."/>
        </authorList>
    </citation>
    <scope>NUCLEOTIDE SEQUENCE [LARGE SCALE GENOMIC DNA]</scope>
    <source>
        <strain evidence="5">HyVt-533</strain>
    </source>
</reference>
<accession>A0A7V5P1Z1</accession>
<dbReference type="InterPro" id="IPR027417">
    <property type="entry name" value="P-loop_NTPase"/>
</dbReference>
<dbReference type="SUPFAM" id="SSF52540">
    <property type="entry name" value="P-loop containing nucleoside triphosphate hydrolases"/>
    <property type="match status" value="1"/>
</dbReference>
<keyword evidence="1" id="KW-0813">Transport</keyword>
<keyword evidence="2" id="KW-0547">Nucleotide-binding</keyword>
<sequence length="240" mass="26799">MKTLRAEGLEKSFKKRKVVKGVSLEVRSGEVVGLLGPNGAGKTTTFYMIAGLLKPEAGKIWLNEREITSFSLAKRAKLGLTYLPQERSVFRELTVEKNILGVLELKKLGREEREQRKEAIIQEFGLEEVAGHKGYTLSGGEARRVEIARAVAVEPDFILLDEPFAGIDPLTVKNLQKLILELKEKGIGILISDHNVRETLKICDRAYLLYQGEILVTGTAQEIAQDQKAKSFYLGQDFNL</sequence>
<dbReference type="PANTHER" id="PTHR45772:SF10">
    <property type="entry name" value="LIPOPOLYSACCHARIDE EXPORT SYSTEM ATP-BINDING PROTEIN LPTB"/>
    <property type="match status" value="1"/>
</dbReference>
<dbReference type="InterPro" id="IPR003593">
    <property type="entry name" value="AAA+_ATPase"/>
</dbReference>
<dbReference type="InterPro" id="IPR017871">
    <property type="entry name" value="ABC_transporter-like_CS"/>
</dbReference>
<dbReference type="SMART" id="SM00382">
    <property type="entry name" value="AAA"/>
    <property type="match status" value="1"/>
</dbReference>
<dbReference type="GO" id="GO:0043190">
    <property type="term" value="C:ATP-binding cassette (ABC) transporter complex"/>
    <property type="evidence" value="ECO:0007669"/>
    <property type="project" value="InterPro"/>
</dbReference>
<dbReference type="EMBL" id="DROK01000298">
    <property type="protein sequence ID" value="HHI98183.1"/>
    <property type="molecule type" value="Genomic_DNA"/>
</dbReference>
<feature type="domain" description="ABC transporter" evidence="4">
    <location>
        <begin position="4"/>
        <end position="236"/>
    </location>
</feature>
<dbReference type="PROSITE" id="PS50893">
    <property type="entry name" value="ABC_TRANSPORTER_2"/>
    <property type="match status" value="1"/>
</dbReference>
<keyword evidence="3 5" id="KW-0067">ATP-binding</keyword>
<dbReference type="GO" id="GO:0016887">
    <property type="term" value="F:ATP hydrolysis activity"/>
    <property type="evidence" value="ECO:0007669"/>
    <property type="project" value="InterPro"/>
</dbReference>
<comment type="caution">
    <text evidence="5">The sequence shown here is derived from an EMBL/GenBank/DDBJ whole genome shotgun (WGS) entry which is preliminary data.</text>
</comment>
<dbReference type="GO" id="GO:0055085">
    <property type="term" value="P:transmembrane transport"/>
    <property type="evidence" value="ECO:0007669"/>
    <property type="project" value="InterPro"/>
</dbReference>
<evidence type="ECO:0000256" key="2">
    <source>
        <dbReference type="ARBA" id="ARBA00022741"/>
    </source>
</evidence>
<dbReference type="NCBIfam" id="TIGR04406">
    <property type="entry name" value="LPS_export_lptB"/>
    <property type="match status" value="1"/>
</dbReference>
<dbReference type="Gene3D" id="3.40.50.300">
    <property type="entry name" value="P-loop containing nucleotide triphosphate hydrolases"/>
    <property type="match status" value="1"/>
</dbReference>
<proteinExistence type="predicted"/>
<name>A0A7V5P1Z1_9BACT</name>
<dbReference type="PANTHER" id="PTHR45772">
    <property type="entry name" value="CONSERVED COMPONENT OF ABC TRANSPORTER FOR NATURAL AMINO ACIDS-RELATED"/>
    <property type="match status" value="1"/>
</dbReference>
<dbReference type="AlphaFoldDB" id="A0A7V5P1Z1"/>
<dbReference type="Proteomes" id="UP000886101">
    <property type="component" value="Unassembled WGS sequence"/>
</dbReference>
<gene>
    <name evidence="5" type="primary">lptB</name>
    <name evidence="5" type="ORF">ENJ96_10110</name>
</gene>
<dbReference type="InterPro" id="IPR051120">
    <property type="entry name" value="ABC_AA/LPS_Transport"/>
</dbReference>
<dbReference type="InterPro" id="IPR030921">
    <property type="entry name" value="LPS_export_LptB"/>
</dbReference>
<dbReference type="FunFam" id="3.40.50.300:FF:000151">
    <property type="entry name" value="Lipopolysaccharide ABC transporter ATP-binding protein"/>
    <property type="match status" value="1"/>
</dbReference>
<protein>
    <submittedName>
        <fullName evidence="5">LPS export ABC transporter ATP-binding protein</fullName>
    </submittedName>
</protein>
<dbReference type="CDD" id="cd03218">
    <property type="entry name" value="ABC_YhbG"/>
    <property type="match status" value="1"/>
</dbReference>
<evidence type="ECO:0000313" key="5">
    <source>
        <dbReference type="EMBL" id="HHI98183.1"/>
    </source>
</evidence>
<dbReference type="GO" id="GO:0005524">
    <property type="term" value="F:ATP binding"/>
    <property type="evidence" value="ECO:0007669"/>
    <property type="project" value="UniProtKB-KW"/>
</dbReference>
<dbReference type="PROSITE" id="PS00211">
    <property type="entry name" value="ABC_TRANSPORTER_1"/>
    <property type="match status" value="1"/>
</dbReference>
<evidence type="ECO:0000256" key="1">
    <source>
        <dbReference type="ARBA" id="ARBA00022448"/>
    </source>
</evidence>